<dbReference type="NCBIfam" id="NF004085">
    <property type="entry name" value="PRK05586.1"/>
    <property type="match status" value="1"/>
</dbReference>
<keyword evidence="9" id="KW-0460">Magnesium</keyword>
<dbReference type="InterPro" id="IPR005482">
    <property type="entry name" value="Biotin_COase_C"/>
</dbReference>
<evidence type="ECO:0000313" key="18">
    <source>
        <dbReference type="Proteomes" id="UP000182152"/>
    </source>
</evidence>
<sequence>MFSKVLIANRGEIAVRIIRACRELGIQTVAVYSQADAEALHTQLADEAICIGSAKATDSYLNVQEVLSAAIVTKAEAIHPGFGFLSENSRFASMCEECNIVFIGPKSQTIDAMGNKVNARCLMKKANVPVIPGSDGVLSTVEEALEVADRIGYPVMLKAAAGGGGKGIRKVLSKEELPQRFSFAQQEAAASFGNDAMYLEKIIYPARHIEVQILGDRYGNVIHLGERDCSLQRNNQKVLEESPSVVISKSKREQLGAAAVRAAQAVHYENAGTIEFLMDEAGEFYFMEMNTRIQVEHPVTEMVTNIDLVKKQIEIASGQPLEMKQEEVIFSGHAIECRINAENPAAHFAPSPGTIKNLLLPAGGIGLRVDSAVYSGYTIPPYYDSMIAKVIVHADTRFEALMKMQRALSEIVTDGVITNAEFQMDLISHPAVIAGDYSTAFLQEVFLPNWTPEMEIGEE</sequence>
<keyword evidence="6" id="KW-0479">Metal-binding</keyword>
<evidence type="ECO:0000256" key="10">
    <source>
        <dbReference type="ARBA" id="ARBA00023211"/>
    </source>
</evidence>
<comment type="caution">
    <text evidence="17">The sequence shown here is derived from an EMBL/GenBank/DDBJ whole genome shotgun (WGS) entry which is preliminary data.</text>
</comment>
<dbReference type="PROSITE" id="PS50979">
    <property type="entry name" value="BC"/>
    <property type="match status" value="1"/>
</dbReference>
<dbReference type="FunFam" id="3.30.1490.20:FF:000018">
    <property type="entry name" value="Biotin carboxylase"/>
    <property type="match status" value="1"/>
</dbReference>
<dbReference type="PROSITE" id="PS00867">
    <property type="entry name" value="CPSASE_2"/>
    <property type="match status" value="1"/>
</dbReference>
<feature type="domain" description="ATP-grasp" evidence="15">
    <location>
        <begin position="120"/>
        <end position="317"/>
    </location>
</feature>
<dbReference type="GO" id="GO:0005524">
    <property type="term" value="F:ATP binding"/>
    <property type="evidence" value="ECO:0007669"/>
    <property type="project" value="UniProtKB-UniRule"/>
</dbReference>
<evidence type="ECO:0000256" key="9">
    <source>
        <dbReference type="ARBA" id="ARBA00022842"/>
    </source>
</evidence>
<evidence type="ECO:0000256" key="3">
    <source>
        <dbReference type="ARBA" id="ARBA00011750"/>
    </source>
</evidence>
<dbReference type="UniPathway" id="UPA00655">
    <property type="reaction ID" value="UER00711"/>
</dbReference>
<keyword evidence="18" id="KW-1185">Reference proteome</keyword>
<dbReference type="EMBL" id="JXLB01000011">
    <property type="protein sequence ID" value="OJG81173.1"/>
    <property type="molecule type" value="Genomic_DNA"/>
</dbReference>
<dbReference type="STRING" id="150033.RV14_GL000328"/>
<comment type="function">
    <text evidence="1 14">This protein is a component of the acetyl coenzyme A carboxylase complex; first, biotin carboxylase catalyzes the carboxylation of the carrier protein and then the transcarboxylase transfers the carboxyl group to form malonyl-CoA.</text>
</comment>
<reference evidence="17 18" key="1">
    <citation type="submission" date="2014-12" db="EMBL/GenBank/DDBJ databases">
        <title>Draft genome sequences of 29 type strains of Enterococci.</title>
        <authorList>
            <person name="Zhong Z."/>
            <person name="Sun Z."/>
            <person name="Liu W."/>
            <person name="Zhang W."/>
            <person name="Zhang H."/>
        </authorList>
    </citation>
    <scope>NUCLEOTIDE SEQUENCE [LARGE SCALE GENOMIC DNA]</scope>
    <source>
        <strain evidence="17 18">DSM 15687</strain>
    </source>
</reference>
<dbReference type="InterPro" id="IPR016185">
    <property type="entry name" value="PreATP-grasp_dom_sf"/>
</dbReference>
<evidence type="ECO:0000256" key="4">
    <source>
        <dbReference type="ARBA" id="ARBA00013263"/>
    </source>
</evidence>
<dbReference type="InterPro" id="IPR011054">
    <property type="entry name" value="Rudment_hybrid_motif"/>
</dbReference>
<protein>
    <recommendedName>
        <fullName evidence="4 14">Biotin carboxylase</fullName>
        <ecNumber evidence="4 14">6.3.4.14</ecNumber>
    </recommendedName>
    <alternativeName>
        <fullName evidence="14">Acetyl-coenzyme A carboxylase biotin carboxylase subunit A</fullName>
    </alternativeName>
</protein>
<dbReference type="GO" id="GO:0046872">
    <property type="term" value="F:metal ion binding"/>
    <property type="evidence" value="ECO:0007669"/>
    <property type="project" value="UniProtKB-KW"/>
</dbReference>
<dbReference type="EC" id="6.3.4.14" evidence="4 14"/>
<evidence type="ECO:0000256" key="2">
    <source>
        <dbReference type="ARBA" id="ARBA00004956"/>
    </source>
</evidence>
<dbReference type="AlphaFoldDB" id="A0A1L8WJH2"/>
<evidence type="ECO:0000256" key="11">
    <source>
        <dbReference type="ARBA" id="ARBA00023267"/>
    </source>
</evidence>
<evidence type="ECO:0000313" key="17">
    <source>
        <dbReference type="EMBL" id="OJG81173.1"/>
    </source>
</evidence>
<dbReference type="SMART" id="SM00878">
    <property type="entry name" value="Biotin_carb_C"/>
    <property type="match status" value="1"/>
</dbReference>
<dbReference type="NCBIfam" id="NF006367">
    <property type="entry name" value="PRK08591.1"/>
    <property type="match status" value="1"/>
</dbReference>
<comment type="pathway">
    <text evidence="2 14">Lipid metabolism; malonyl-CoA biosynthesis; malonyl-CoA from acetyl-CoA: step 1/1.</text>
</comment>
<dbReference type="SUPFAM" id="SSF56059">
    <property type="entry name" value="Glutathione synthetase ATP-binding domain-like"/>
    <property type="match status" value="1"/>
</dbReference>
<dbReference type="PANTHER" id="PTHR48095">
    <property type="entry name" value="PYRUVATE CARBOXYLASE SUBUNIT A"/>
    <property type="match status" value="1"/>
</dbReference>
<dbReference type="SUPFAM" id="SSF51246">
    <property type="entry name" value="Rudiment single hybrid motif"/>
    <property type="match status" value="1"/>
</dbReference>
<evidence type="ECO:0000256" key="8">
    <source>
        <dbReference type="ARBA" id="ARBA00022840"/>
    </source>
</evidence>
<gene>
    <name evidence="17" type="ORF">RV14_GL000328</name>
</gene>
<dbReference type="InterPro" id="IPR005481">
    <property type="entry name" value="BC-like_N"/>
</dbReference>
<feature type="domain" description="Biotin carboxylation" evidence="16">
    <location>
        <begin position="1"/>
        <end position="447"/>
    </location>
</feature>
<proteinExistence type="predicted"/>
<accession>A0A1L8WJH2</accession>
<keyword evidence="10" id="KW-0464">Manganese</keyword>
<dbReference type="InterPro" id="IPR011761">
    <property type="entry name" value="ATP-grasp"/>
</dbReference>
<dbReference type="GO" id="GO:2001295">
    <property type="term" value="P:malonyl-CoA biosynthetic process"/>
    <property type="evidence" value="ECO:0007669"/>
    <property type="project" value="UniProtKB-UniPathway"/>
</dbReference>
<evidence type="ECO:0000259" key="16">
    <source>
        <dbReference type="PROSITE" id="PS50979"/>
    </source>
</evidence>
<dbReference type="Pfam" id="PF00289">
    <property type="entry name" value="Biotin_carb_N"/>
    <property type="match status" value="1"/>
</dbReference>
<dbReference type="Pfam" id="PF02785">
    <property type="entry name" value="Biotin_carb_C"/>
    <property type="match status" value="1"/>
</dbReference>
<dbReference type="NCBIfam" id="TIGR00514">
    <property type="entry name" value="accC"/>
    <property type="match status" value="1"/>
</dbReference>
<dbReference type="GO" id="GO:0006633">
    <property type="term" value="P:fatty acid biosynthetic process"/>
    <property type="evidence" value="ECO:0007669"/>
    <property type="project" value="UniProtKB-KW"/>
</dbReference>
<evidence type="ECO:0000256" key="7">
    <source>
        <dbReference type="ARBA" id="ARBA00022741"/>
    </source>
</evidence>
<name>A0A1L8WJH2_9ENTE</name>
<dbReference type="Pfam" id="PF02786">
    <property type="entry name" value="CPSase_L_D2"/>
    <property type="match status" value="1"/>
</dbReference>
<dbReference type="InterPro" id="IPR011764">
    <property type="entry name" value="Biotin_carboxylation_dom"/>
</dbReference>
<dbReference type="PROSITE" id="PS00866">
    <property type="entry name" value="CPSASE_1"/>
    <property type="match status" value="1"/>
</dbReference>
<evidence type="ECO:0000256" key="6">
    <source>
        <dbReference type="ARBA" id="ARBA00022723"/>
    </source>
</evidence>
<dbReference type="InterPro" id="IPR004549">
    <property type="entry name" value="Acetyl_CoA_COase_biotin_COase"/>
</dbReference>
<evidence type="ECO:0000256" key="13">
    <source>
        <dbReference type="PROSITE-ProRule" id="PRU00409"/>
    </source>
</evidence>
<dbReference type="PANTHER" id="PTHR48095:SF2">
    <property type="entry name" value="BIOTIN CARBOXYLASE, CHLOROPLASTIC"/>
    <property type="match status" value="1"/>
</dbReference>
<evidence type="ECO:0000259" key="15">
    <source>
        <dbReference type="PROSITE" id="PS50975"/>
    </source>
</evidence>
<evidence type="ECO:0000256" key="12">
    <source>
        <dbReference type="ARBA" id="ARBA00048600"/>
    </source>
</evidence>
<comment type="catalytic activity">
    <reaction evidence="12 14">
        <text>N(6)-biotinyl-L-lysyl-[protein] + hydrogencarbonate + ATP = N(6)-carboxybiotinyl-L-lysyl-[protein] + ADP + phosphate + H(+)</text>
        <dbReference type="Rhea" id="RHEA:13501"/>
        <dbReference type="Rhea" id="RHEA-COMP:10505"/>
        <dbReference type="Rhea" id="RHEA-COMP:10506"/>
        <dbReference type="ChEBI" id="CHEBI:15378"/>
        <dbReference type="ChEBI" id="CHEBI:17544"/>
        <dbReference type="ChEBI" id="CHEBI:30616"/>
        <dbReference type="ChEBI" id="CHEBI:43474"/>
        <dbReference type="ChEBI" id="CHEBI:83144"/>
        <dbReference type="ChEBI" id="CHEBI:83145"/>
        <dbReference type="ChEBI" id="CHEBI:456216"/>
        <dbReference type="EC" id="6.3.4.14"/>
    </reaction>
</comment>
<evidence type="ECO:0000256" key="1">
    <source>
        <dbReference type="ARBA" id="ARBA00003761"/>
    </source>
</evidence>
<dbReference type="RefSeq" id="WP_071855530.1">
    <property type="nucleotide sequence ID" value="NZ_JXLB01000011.1"/>
</dbReference>
<keyword evidence="5 14" id="KW-0436">Ligase</keyword>
<organism evidence="17 18">
    <name type="scientific">Enterococcus ratti</name>
    <dbReference type="NCBI Taxonomy" id="150033"/>
    <lineage>
        <taxon>Bacteria</taxon>
        <taxon>Bacillati</taxon>
        <taxon>Bacillota</taxon>
        <taxon>Bacilli</taxon>
        <taxon>Lactobacillales</taxon>
        <taxon>Enterococcaceae</taxon>
        <taxon>Enterococcus</taxon>
    </lineage>
</organism>
<dbReference type="PROSITE" id="PS50975">
    <property type="entry name" value="ATP_GRASP"/>
    <property type="match status" value="1"/>
</dbReference>
<keyword evidence="14" id="KW-0276">Fatty acid metabolism</keyword>
<dbReference type="SUPFAM" id="SSF52440">
    <property type="entry name" value="PreATP-grasp domain"/>
    <property type="match status" value="1"/>
</dbReference>
<dbReference type="InterPro" id="IPR051602">
    <property type="entry name" value="ACC_Biotin_Carboxylase"/>
</dbReference>
<dbReference type="FunFam" id="3.40.50.20:FF:000010">
    <property type="entry name" value="Propionyl-CoA carboxylase subunit alpha"/>
    <property type="match status" value="1"/>
</dbReference>
<keyword evidence="8 13" id="KW-0067">ATP-binding</keyword>
<dbReference type="OrthoDB" id="9807469at2"/>
<dbReference type="Proteomes" id="UP000182152">
    <property type="component" value="Unassembled WGS sequence"/>
</dbReference>
<keyword evidence="14" id="KW-0275">Fatty acid biosynthesis</keyword>
<keyword evidence="14" id="KW-0444">Lipid biosynthesis</keyword>
<keyword evidence="7 13" id="KW-0547">Nucleotide-binding</keyword>
<keyword evidence="11 14" id="KW-0092">Biotin</keyword>
<keyword evidence="14" id="KW-0443">Lipid metabolism</keyword>
<dbReference type="InterPro" id="IPR005479">
    <property type="entry name" value="CPAse_ATP-bd"/>
</dbReference>
<dbReference type="Gene3D" id="3.30.470.20">
    <property type="entry name" value="ATP-grasp fold, B domain"/>
    <property type="match status" value="1"/>
</dbReference>
<evidence type="ECO:0000256" key="5">
    <source>
        <dbReference type="ARBA" id="ARBA00022598"/>
    </source>
</evidence>
<comment type="subunit">
    <text evidence="3 14">Acetyl-CoA carboxylase is a heterohexamer of biotin carboxyl carrier protein, biotin carboxylase and the two subunits of carboxyl transferase in a 2:2 complex.</text>
</comment>
<dbReference type="GO" id="GO:0004075">
    <property type="term" value="F:biotin carboxylase activity"/>
    <property type="evidence" value="ECO:0007669"/>
    <property type="project" value="UniProtKB-EC"/>
</dbReference>
<evidence type="ECO:0000256" key="14">
    <source>
        <dbReference type="RuleBase" id="RU365063"/>
    </source>
</evidence>